<feature type="binding site" evidence="7">
    <location>
        <position position="93"/>
    </location>
    <ligand>
        <name>ATP</name>
        <dbReference type="ChEBI" id="CHEBI:30616"/>
    </ligand>
</feature>
<feature type="binding site" evidence="7">
    <location>
        <position position="203"/>
    </location>
    <ligand>
        <name>Mg(2+)</name>
        <dbReference type="ChEBI" id="CHEBI:18420"/>
    </ligand>
</feature>
<dbReference type="InterPro" id="IPR017866">
    <property type="entry name" value="Succ-CoA_synthase_bsu_CS"/>
</dbReference>
<dbReference type="EMBL" id="CP002630">
    <property type="protein sequence ID" value="AEB12110.1"/>
    <property type="molecule type" value="Genomic_DNA"/>
</dbReference>
<dbReference type="Gene3D" id="3.40.50.261">
    <property type="entry name" value="Succinyl-CoA synthetase domains"/>
    <property type="match status" value="1"/>
</dbReference>
<dbReference type="Proteomes" id="UP000007030">
    <property type="component" value="Chromosome"/>
</dbReference>
<comment type="function">
    <text evidence="7">Succinyl-CoA synthetase functions in the citric acid cycle (TCA), coupling the hydrolysis of succinyl-CoA to the synthesis of either ATP or GTP and thus represents the only step of substrate-level phosphorylation in the TCA. The beta subunit provides nucleotide specificity of the enzyme and binds the substrate succinate, while the binding sites for coenzyme A and phosphate are found in the alpha subunit.</text>
</comment>
<dbReference type="InterPro" id="IPR011761">
    <property type="entry name" value="ATP-grasp"/>
</dbReference>
<keyword evidence="6 7" id="KW-0460">Magnesium</keyword>
<keyword evidence="5 7" id="KW-0547">Nucleotide-binding</keyword>
<dbReference type="GO" id="GO:0004775">
    <property type="term" value="F:succinate-CoA ligase (ADP-forming) activity"/>
    <property type="evidence" value="ECO:0007669"/>
    <property type="project" value="UniProtKB-UniRule"/>
</dbReference>
<comment type="subunit">
    <text evidence="7">Heterotetramer of two alpha and two beta subunits.</text>
</comment>
<comment type="catalytic activity">
    <reaction evidence="7">
        <text>GTP + succinate + CoA = succinyl-CoA + GDP + phosphate</text>
        <dbReference type="Rhea" id="RHEA:22120"/>
        <dbReference type="ChEBI" id="CHEBI:30031"/>
        <dbReference type="ChEBI" id="CHEBI:37565"/>
        <dbReference type="ChEBI" id="CHEBI:43474"/>
        <dbReference type="ChEBI" id="CHEBI:57287"/>
        <dbReference type="ChEBI" id="CHEBI:57292"/>
        <dbReference type="ChEBI" id="CHEBI:58189"/>
    </reaction>
</comment>
<dbReference type="RefSeq" id="WP_013704157.1">
    <property type="nucleotide sequence ID" value="NC_015387.1"/>
</dbReference>
<dbReference type="GO" id="GO:0006104">
    <property type="term" value="P:succinyl-CoA metabolic process"/>
    <property type="evidence" value="ECO:0007669"/>
    <property type="project" value="TreeGrafter"/>
</dbReference>
<feature type="binding site" evidence="7">
    <location>
        <position position="189"/>
    </location>
    <ligand>
        <name>Mg(2+)</name>
        <dbReference type="ChEBI" id="CHEBI:18420"/>
    </ligand>
</feature>
<dbReference type="FunFam" id="3.30.1490.20:FF:000014">
    <property type="entry name" value="Succinate--CoA ligase [ADP-forming] subunit beta"/>
    <property type="match status" value="1"/>
</dbReference>
<dbReference type="InterPro" id="IPR005811">
    <property type="entry name" value="SUCC_ACL_C"/>
</dbReference>
<dbReference type="FunFam" id="3.30.470.20:FF:000002">
    <property type="entry name" value="Succinate--CoA ligase [ADP-forming] subunit beta"/>
    <property type="match status" value="1"/>
</dbReference>
<dbReference type="Gene3D" id="3.30.1490.20">
    <property type="entry name" value="ATP-grasp fold, A domain"/>
    <property type="match status" value="1"/>
</dbReference>
<evidence type="ECO:0000256" key="5">
    <source>
        <dbReference type="ARBA" id="ARBA00022741"/>
    </source>
</evidence>
<evidence type="ECO:0000256" key="3">
    <source>
        <dbReference type="ARBA" id="ARBA00022598"/>
    </source>
</evidence>
<feature type="binding site" evidence="7">
    <location>
        <begin position="52"/>
        <end position="54"/>
    </location>
    <ligand>
        <name>ATP</name>
        <dbReference type="ChEBI" id="CHEBI:30616"/>
    </ligand>
</feature>
<dbReference type="SUPFAM" id="SSF52210">
    <property type="entry name" value="Succinyl-CoA synthetase domains"/>
    <property type="match status" value="1"/>
</dbReference>
<feature type="binding site" evidence="7">
    <location>
        <position position="254"/>
    </location>
    <ligand>
        <name>substrate</name>
        <note>ligand shared with subunit alpha</note>
    </ligand>
</feature>
<protein>
    <recommendedName>
        <fullName evidence="7">Succinate--CoA ligase [ADP-forming] subunit beta</fullName>
        <ecNumber evidence="7">6.2.1.5</ecNumber>
    </recommendedName>
    <alternativeName>
        <fullName evidence="7">Succinyl-CoA synthetase subunit beta</fullName>
        <shortName evidence="7">SCS-beta</shortName>
    </alternativeName>
</protein>
<keyword evidence="4 7" id="KW-0479">Metal-binding</keyword>
<dbReference type="PROSITE" id="PS01217">
    <property type="entry name" value="SUCCINYL_COA_LIG_3"/>
    <property type="match status" value="1"/>
</dbReference>
<comment type="similarity">
    <text evidence="1 7">Belongs to the succinate/malate CoA ligase beta subunit family.</text>
</comment>
<dbReference type="SUPFAM" id="SSF56059">
    <property type="entry name" value="Glutathione synthetase ATP-binding domain-like"/>
    <property type="match status" value="1"/>
</dbReference>
<dbReference type="OrthoDB" id="9802602at2"/>
<keyword evidence="7 8" id="KW-0067">ATP-binding</keyword>
<dbReference type="Pfam" id="PF00549">
    <property type="entry name" value="Ligase_CoA"/>
    <property type="match status" value="1"/>
</dbReference>
<dbReference type="GO" id="GO:0042709">
    <property type="term" value="C:succinate-CoA ligase complex"/>
    <property type="evidence" value="ECO:0007669"/>
    <property type="project" value="TreeGrafter"/>
</dbReference>
<evidence type="ECO:0000313" key="10">
    <source>
        <dbReference type="EMBL" id="AEB12110.1"/>
    </source>
</evidence>
<dbReference type="GO" id="GO:0004776">
    <property type="term" value="F:succinate-CoA ligase (GDP-forming) activity"/>
    <property type="evidence" value="ECO:0007669"/>
    <property type="project" value="RHEA"/>
</dbReference>
<evidence type="ECO:0000256" key="2">
    <source>
        <dbReference type="ARBA" id="ARBA00022532"/>
    </source>
</evidence>
<dbReference type="STRING" id="869210.Marky_1375"/>
<comment type="catalytic activity">
    <reaction evidence="7">
        <text>succinate + ATP + CoA = succinyl-CoA + ADP + phosphate</text>
        <dbReference type="Rhea" id="RHEA:17661"/>
        <dbReference type="ChEBI" id="CHEBI:30031"/>
        <dbReference type="ChEBI" id="CHEBI:30616"/>
        <dbReference type="ChEBI" id="CHEBI:43474"/>
        <dbReference type="ChEBI" id="CHEBI:57287"/>
        <dbReference type="ChEBI" id="CHEBI:57292"/>
        <dbReference type="ChEBI" id="CHEBI:456216"/>
        <dbReference type="EC" id="6.2.1.5"/>
    </reaction>
</comment>
<reference evidence="10 11" key="1">
    <citation type="journal article" date="2012" name="Stand. Genomic Sci.">
        <title>Complete genome sequence of the aerobic, heterotroph Marinithermus hydrothermalis type strain (T1(T)) from a deep-sea hydrothermal vent chimney.</title>
        <authorList>
            <person name="Copeland A."/>
            <person name="Gu W."/>
            <person name="Yasawong M."/>
            <person name="Lapidus A."/>
            <person name="Lucas S."/>
            <person name="Deshpande S."/>
            <person name="Pagani I."/>
            <person name="Tapia R."/>
            <person name="Cheng J.F."/>
            <person name="Goodwin L.A."/>
            <person name="Pitluck S."/>
            <person name="Liolios K."/>
            <person name="Ivanova N."/>
            <person name="Mavromatis K."/>
            <person name="Mikhailova N."/>
            <person name="Pati A."/>
            <person name="Chen A."/>
            <person name="Palaniappan K."/>
            <person name="Land M."/>
            <person name="Pan C."/>
            <person name="Brambilla E.M."/>
            <person name="Rohde M."/>
            <person name="Tindall B.J."/>
            <person name="Sikorski J."/>
            <person name="Goker M."/>
            <person name="Detter J.C."/>
            <person name="Bristow J."/>
            <person name="Eisen J.A."/>
            <person name="Markowitz V."/>
            <person name="Hugenholtz P."/>
            <person name="Kyrpides N.C."/>
            <person name="Klenk H.P."/>
            <person name="Woyke T."/>
        </authorList>
    </citation>
    <scope>NUCLEOTIDE SEQUENCE [LARGE SCALE GENOMIC DNA]</scope>
    <source>
        <strain evidence="11">DSM 14884 / JCM 11576 / T1</strain>
    </source>
</reference>
<dbReference type="InterPro" id="IPR013815">
    <property type="entry name" value="ATP_grasp_subdomain_1"/>
</dbReference>
<dbReference type="EC" id="6.2.1.5" evidence="7"/>
<accession>F2NLL1</accession>
<keyword evidence="3 7" id="KW-0436">Ligase</keyword>
<name>F2NLL1_MARHT</name>
<evidence type="ECO:0000256" key="8">
    <source>
        <dbReference type="PROSITE-ProRule" id="PRU00409"/>
    </source>
</evidence>
<sequence>MKLHEYQAKEILARYGVPVPPGKVAYTPEEADRIAKEFGKTVVIKAQVHVGGRGKAGGVKLAEPHEAKEVAGRILGMNIKGLTVKKVLVAEAVDIAKEYYAGLILDRASQRVVLMVSKEGGVDIEEVAARNPEAIIKYPIDPHKGLRPFEAREIVKRAGLEGNLNKLAAVLVQLYNAYVGVDAFLAEINPLVVTTDGQIVAADAKIDLEDNALYRHPDLAELREVEAEHPLEIEASNYGFAYVKLDGDVGIIGNGAGLVMYTLDLVNRAGGKPANFLDIGGGAKADVVYNAVKLVARDPDVKGIFINIFGGITRADEVAKGVIRALEEGLLTKPVAMRVAGTAEEEAKRLLEGKPIYMYPTSIEAAKAIVAMVGGQE</sequence>
<dbReference type="PANTHER" id="PTHR11815:SF10">
    <property type="entry name" value="SUCCINATE--COA LIGASE [GDP-FORMING] SUBUNIT BETA, MITOCHONDRIAL"/>
    <property type="match status" value="1"/>
</dbReference>
<evidence type="ECO:0000313" key="11">
    <source>
        <dbReference type="Proteomes" id="UP000007030"/>
    </source>
</evidence>
<dbReference type="HAMAP" id="MF_00558">
    <property type="entry name" value="Succ_CoA_beta"/>
    <property type="match status" value="1"/>
</dbReference>
<evidence type="ECO:0000256" key="6">
    <source>
        <dbReference type="ARBA" id="ARBA00022842"/>
    </source>
</evidence>
<dbReference type="Pfam" id="PF08442">
    <property type="entry name" value="ATP-grasp_2"/>
    <property type="match status" value="1"/>
</dbReference>
<dbReference type="UniPathway" id="UPA00223">
    <property type="reaction ID" value="UER00999"/>
</dbReference>
<feature type="binding site" evidence="7">
    <location>
        <position position="45"/>
    </location>
    <ligand>
        <name>ATP</name>
        <dbReference type="ChEBI" id="CHEBI:30616"/>
    </ligand>
</feature>
<evidence type="ECO:0000256" key="1">
    <source>
        <dbReference type="ARBA" id="ARBA00009182"/>
    </source>
</evidence>
<feature type="binding site" evidence="7">
    <location>
        <position position="98"/>
    </location>
    <ligand>
        <name>ATP</name>
        <dbReference type="ChEBI" id="CHEBI:30616"/>
    </ligand>
</feature>
<organism evidence="10 11">
    <name type="scientific">Marinithermus hydrothermalis (strain DSM 14884 / JCM 11576 / T1)</name>
    <dbReference type="NCBI Taxonomy" id="869210"/>
    <lineage>
        <taxon>Bacteria</taxon>
        <taxon>Thermotogati</taxon>
        <taxon>Deinococcota</taxon>
        <taxon>Deinococci</taxon>
        <taxon>Thermales</taxon>
        <taxon>Thermaceae</taxon>
        <taxon>Marinithermus</taxon>
    </lineage>
</organism>
<dbReference type="GO" id="GO:0005524">
    <property type="term" value="F:ATP binding"/>
    <property type="evidence" value="ECO:0007669"/>
    <property type="project" value="UniProtKB-UniRule"/>
</dbReference>
<proteinExistence type="inferred from homology"/>
<dbReference type="InterPro" id="IPR013650">
    <property type="entry name" value="ATP-grasp_succ-CoA_synth-type"/>
</dbReference>
<comment type="caution">
    <text evidence="7">Lacks conserved residue(s) required for the propagation of feature annotation.</text>
</comment>
<dbReference type="eggNOG" id="COG0045">
    <property type="taxonomic scope" value="Bacteria"/>
</dbReference>
<dbReference type="AlphaFoldDB" id="F2NLL1"/>
<dbReference type="PANTHER" id="PTHR11815">
    <property type="entry name" value="SUCCINYL-COA SYNTHETASE BETA CHAIN"/>
    <property type="match status" value="1"/>
</dbReference>
<evidence type="ECO:0000259" key="9">
    <source>
        <dbReference type="PROSITE" id="PS50975"/>
    </source>
</evidence>
<dbReference type="GO" id="GO:0000287">
    <property type="term" value="F:magnesium ion binding"/>
    <property type="evidence" value="ECO:0007669"/>
    <property type="project" value="UniProtKB-UniRule"/>
</dbReference>
<feature type="binding site" evidence="7">
    <location>
        <begin position="311"/>
        <end position="313"/>
    </location>
    <ligand>
        <name>substrate</name>
        <note>ligand shared with subunit alpha</note>
    </ligand>
</feature>
<evidence type="ECO:0000256" key="4">
    <source>
        <dbReference type="ARBA" id="ARBA00022723"/>
    </source>
</evidence>
<dbReference type="InterPro" id="IPR016102">
    <property type="entry name" value="Succinyl-CoA_synth-like"/>
</dbReference>
<dbReference type="Gene3D" id="3.30.470.20">
    <property type="entry name" value="ATP-grasp fold, B domain"/>
    <property type="match status" value="1"/>
</dbReference>
<dbReference type="GO" id="GO:0006099">
    <property type="term" value="P:tricarboxylic acid cycle"/>
    <property type="evidence" value="ECO:0007669"/>
    <property type="project" value="UniProtKB-UniRule"/>
</dbReference>
<dbReference type="NCBIfam" id="NF001913">
    <property type="entry name" value="PRK00696.1"/>
    <property type="match status" value="1"/>
</dbReference>
<dbReference type="PROSITE" id="PS50975">
    <property type="entry name" value="ATP_GRASP"/>
    <property type="match status" value="1"/>
</dbReference>
<comment type="pathway">
    <text evidence="7">Carbohydrate metabolism; tricarboxylic acid cycle; succinate from succinyl-CoA (ligase route): step 1/1.</text>
</comment>
<gene>
    <name evidence="7" type="primary">sucC</name>
    <name evidence="10" type="ordered locus">Marky_1375</name>
</gene>
<dbReference type="HOGENOM" id="CLU_037430_0_2_0"/>
<dbReference type="KEGG" id="mhd:Marky_1375"/>
<comment type="cofactor">
    <cofactor evidence="7">
        <name>Mg(2+)</name>
        <dbReference type="ChEBI" id="CHEBI:18420"/>
    </cofactor>
    <text evidence="7">Binds 1 Mg(2+) ion per subunit.</text>
</comment>
<dbReference type="NCBIfam" id="TIGR01016">
    <property type="entry name" value="sucCoAbeta"/>
    <property type="match status" value="1"/>
</dbReference>
<dbReference type="PIRSF" id="PIRSF001554">
    <property type="entry name" value="SucCS_beta"/>
    <property type="match status" value="1"/>
</dbReference>
<dbReference type="GO" id="GO:0005829">
    <property type="term" value="C:cytosol"/>
    <property type="evidence" value="ECO:0007669"/>
    <property type="project" value="TreeGrafter"/>
</dbReference>
<feature type="domain" description="ATP-grasp" evidence="9">
    <location>
        <begin position="9"/>
        <end position="217"/>
    </location>
</feature>
<dbReference type="InterPro" id="IPR005809">
    <property type="entry name" value="Succ_CoA_ligase-like_bsu"/>
</dbReference>
<keyword evidence="11" id="KW-1185">Reference proteome</keyword>
<evidence type="ECO:0000256" key="7">
    <source>
        <dbReference type="HAMAP-Rule" id="MF_00558"/>
    </source>
</evidence>
<keyword evidence="2 7" id="KW-0816">Tricarboxylic acid cycle</keyword>